<keyword evidence="9" id="KW-1185">Reference proteome</keyword>
<evidence type="ECO:0000256" key="6">
    <source>
        <dbReference type="SAM" id="Phobius"/>
    </source>
</evidence>
<evidence type="ECO:0000313" key="9">
    <source>
        <dbReference type="Proteomes" id="UP000002654"/>
    </source>
</evidence>
<organism evidence="8 9">
    <name type="scientific">Thermoproteus tenax (strain ATCC 35583 / DSM 2078 / JCM 9277 / NBRC 100435 / Kra 1)</name>
    <dbReference type="NCBI Taxonomy" id="768679"/>
    <lineage>
        <taxon>Archaea</taxon>
        <taxon>Thermoproteota</taxon>
        <taxon>Thermoprotei</taxon>
        <taxon>Thermoproteales</taxon>
        <taxon>Thermoproteaceae</taxon>
        <taxon>Thermoproteus</taxon>
    </lineage>
</organism>
<dbReference type="InterPro" id="IPR056569">
    <property type="entry name" value="ArlJ-like"/>
</dbReference>
<dbReference type="PaxDb" id="768679-TTX_1135"/>
<dbReference type="EMBL" id="FN869859">
    <property type="protein sequence ID" value="CCC81775.1"/>
    <property type="molecule type" value="Genomic_DNA"/>
</dbReference>
<dbReference type="PANTHER" id="PTHR35402:SF1">
    <property type="entry name" value="TYPE II SECRETION SYSTEM PROTEIN GSPF DOMAIN-CONTAINING PROTEIN"/>
    <property type="match status" value="1"/>
</dbReference>
<evidence type="ECO:0000256" key="5">
    <source>
        <dbReference type="ARBA" id="ARBA00023136"/>
    </source>
</evidence>
<dbReference type="KEGG" id="ttn:TTX_1135"/>
<feature type="domain" description="Type II secretion system protein GspF" evidence="7">
    <location>
        <begin position="87"/>
        <end position="213"/>
    </location>
</feature>
<evidence type="ECO:0000256" key="4">
    <source>
        <dbReference type="ARBA" id="ARBA00022989"/>
    </source>
</evidence>
<keyword evidence="5 6" id="KW-0472">Membrane</keyword>
<keyword evidence="4 6" id="KW-1133">Transmembrane helix</keyword>
<protein>
    <submittedName>
        <fullName evidence="8">Type II/IV secretion system membrane component, FlaJ/TadC family</fullName>
    </submittedName>
</protein>
<dbReference type="HOGENOM" id="CLU_1072072_0_0_2"/>
<comment type="subcellular location">
    <subcellularLocation>
        <location evidence="1">Cell membrane</location>
        <topology evidence="1">Multi-pass membrane protein</topology>
    </subcellularLocation>
</comment>
<dbReference type="PANTHER" id="PTHR35402">
    <property type="entry name" value="INTEGRAL MEMBRANE PROTEIN-RELATED"/>
    <property type="match status" value="1"/>
</dbReference>
<sequence>MRLLFDLYRLSGLAFSYRRYIAVLMGAPAAVGLAVGAAASLLISSPAGLILGAAAALITFAVILGYPVHLVSSRRTHFENNFPYTLSVLLPLLTAGVPLGRAVARLAEVEDDKYIARELSLAVRDIVVMGSSPLEALLHSAERVPSASYRETVDILVRSSRVTERLDLVLMARLDWMLRQKQIRAASLARSISLLFEIYAVAAMLLPILVFTMALALSPLGVLQVAGLSLDPLSVMILAGLIYSPIAGAMFYILFDASATI</sequence>
<evidence type="ECO:0000256" key="1">
    <source>
        <dbReference type="ARBA" id="ARBA00004651"/>
    </source>
</evidence>
<evidence type="ECO:0000313" key="8">
    <source>
        <dbReference type="EMBL" id="CCC81775.1"/>
    </source>
</evidence>
<dbReference type="AlphaFoldDB" id="G4RJN0"/>
<evidence type="ECO:0000256" key="2">
    <source>
        <dbReference type="ARBA" id="ARBA00022475"/>
    </source>
</evidence>
<dbReference type="OrthoDB" id="28514at2157"/>
<dbReference type="STRING" id="768679.TTX_1135"/>
<feature type="transmembrane region" description="Helical" evidence="6">
    <location>
        <begin position="194"/>
        <end position="215"/>
    </location>
</feature>
<evidence type="ECO:0000256" key="3">
    <source>
        <dbReference type="ARBA" id="ARBA00022692"/>
    </source>
</evidence>
<feature type="transmembrane region" description="Helical" evidence="6">
    <location>
        <begin position="49"/>
        <end position="68"/>
    </location>
</feature>
<keyword evidence="2" id="KW-1003">Cell membrane</keyword>
<dbReference type="eggNOG" id="arCOG01812">
    <property type="taxonomic scope" value="Archaea"/>
</dbReference>
<feature type="transmembrane region" description="Helical" evidence="6">
    <location>
        <begin position="20"/>
        <end position="43"/>
    </location>
</feature>
<accession>G4RJN0</accession>
<keyword evidence="3 6" id="KW-0812">Transmembrane</keyword>
<feature type="transmembrane region" description="Helical" evidence="6">
    <location>
        <begin position="235"/>
        <end position="255"/>
    </location>
</feature>
<dbReference type="Pfam" id="PF00482">
    <property type="entry name" value="T2SSF"/>
    <property type="match status" value="1"/>
</dbReference>
<reference evidence="8 9" key="1">
    <citation type="journal article" date="2011" name="PLoS ONE">
        <title>The complete genome sequence of Thermoproteus tenax: a physiologically versatile member of the Crenarchaeota.</title>
        <authorList>
            <person name="Siebers B."/>
            <person name="Zaparty M."/>
            <person name="Raddatz G."/>
            <person name="Tjaden B."/>
            <person name="Albers S.V."/>
            <person name="Bell S.D."/>
            <person name="Blombach F."/>
            <person name="Kletzin A."/>
            <person name="Kyrpides N."/>
            <person name="Lanz C."/>
            <person name="Plagens A."/>
            <person name="Rampp M."/>
            <person name="Rosinus A."/>
            <person name="von Jan M."/>
            <person name="Makarova K.S."/>
            <person name="Klenk H.P."/>
            <person name="Schuster S.C."/>
            <person name="Hensel R."/>
        </authorList>
    </citation>
    <scope>NUCLEOTIDE SEQUENCE [LARGE SCALE GENOMIC DNA]</scope>
    <source>
        <strain evidence="9">ATCC 35583 / DSM 2078 / JCM 9277 / NBRC 100435 / Kra 1</strain>
    </source>
</reference>
<dbReference type="GeneID" id="11262020"/>
<name>G4RJN0_THETK</name>
<gene>
    <name evidence="8" type="ordered locus">TTX_1135</name>
</gene>
<dbReference type="PATRIC" id="fig|768679.9.peg.1144"/>
<evidence type="ECO:0000259" key="7">
    <source>
        <dbReference type="Pfam" id="PF00482"/>
    </source>
</evidence>
<dbReference type="Proteomes" id="UP000002654">
    <property type="component" value="Chromosome"/>
</dbReference>
<dbReference type="InterPro" id="IPR018076">
    <property type="entry name" value="T2SS_GspF_dom"/>
</dbReference>
<dbReference type="GO" id="GO:0005886">
    <property type="term" value="C:plasma membrane"/>
    <property type="evidence" value="ECO:0007669"/>
    <property type="project" value="UniProtKB-SubCell"/>
</dbReference>
<dbReference type="RefSeq" id="WP_014127030.1">
    <property type="nucleotide sequence ID" value="NC_016070.1"/>
</dbReference>
<proteinExistence type="predicted"/>